<dbReference type="WBParaSite" id="jg6393">
    <property type="protein sequence ID" value="jg6393"/>
    <property type="gene ID" value="jg6393"/>
</dbReference>
<name>A0A915EHH7_9BILA</name>
<evidence type="ECO:0000313" key="1">
    <source>
        <dbReference type="Proteomes" id="UP000887574"/>
    </source>
</evidence>
<keyword evidence="1" id="KW-1185">Reference proteome</keyword>
<reference evidence="2" key="1">
    <citation type="submission" date="2022-11" db="UniProtKB">
        <authorList>
            <consortium name="WormBaseParasite"/>
        </authorList>
    </citation>
    <scope>IDENTIFICATION</scope>
</reference>
<dbReference type="Gene3D" id="3.80.10.10">
    <property type="entry name" value="Ribonuclease Inhibitor"/>
    <property type="match status" value="1"/>
</dbReference>
<dbReference type="InterPro" id="IPR032675">
    <property type="entry name" value="LRR_dom_sf"/>
</dbReference>
<dbReference type="Proteomes" id="UP000887574">
    <property type="component" value="Unplaced"/>
</dbReference>
<dbReference type="SUPFAM" id="SSF52047">
    <property type="entry name" value="RNI-like"/>
    <property type="match status" value="1"/>
</dbReference>
<accession>A0A915EHH7</accession>
<proteinExistence type="predicted"/>
<dbReference type="AlphaFoldDB" id="A0A915EHH7"/>
<organism evidence="1 2">
    <name type="scientific">Ditylenchus dipsaci</name>
    <dbReference type="NCBI Taxonomy" id="166011"/>
    <lineage>
        <taxon>Eukaryota</taxon>
        <taxon>Metazoa</taxon>
        <taxon>Ecdysozoa</taxon>
        <taxon>Nematoda</taxon>
        <taxon>Chromadorea</taxon>
        <taxon>Rhabditida</taxon>
        <taxon>Tylenchina</taxon>
        <taxon>Tylenchomorpha</taxon>
        <taxon>Sphaerularioidea</taxon>
        <taxon>Anguinidae</taxon>
        <taxon>Anguininae</taxon>
        <taxon>Ditylenchus</taxon>
    </lineage>
</organism>
<sequence length="339" mass="38601">MLKCLKSMPNLLHLKVYEVELTTESLAQISQQLPDLKSVYLDLWVDDTDLNPFLLSANNLDYLAISTLYSALKEDVPINQMPQTLKYLQLSGDQEFYLLDKVSQDCKSLNSLVIYSQVTDQMIDFVGKLISLKNLEIGLLTDDQGSAESNYAQIFTHLNNLRALTLQEADQWITKSIADNCKQLELLIIQESISCKGASHLASLPKLTSLEISSLEGSPEDLEQFILQLSERGKLQHVWIENDDIRLPLNGLLHLIQNCKPLKSVHLYFEQDDLAYSRLCKLVDDISADSRDLMQILFKSIGEKEQKYKWLKFCTEISRPSLVNPWKYAELSDGIPAWA</sequence>
<protein>
    <submittedName>
        <fullName evidence="2">Uncharacterized protein</fullName>
    </submittedName>
</protein>
<evidence type="ECO:0000313" key="2">
    <source>
        <dbReference type="WBParaSite" id="jg6393"/>
    </source>
</evidence>